<accession>A0A8X6MXQ8</accession>
<comment type="caution">
    <text evidence="1">The sequence shown here is derived from an EMBL/GenBank/DDBJ whole genome shotgun (WGS) entry which is preliminary data.</text>
</comment>
<dbReference type="AlphaFoldDB" id="A0A8X6MXQ8"/>
<evidence type="ECO:0000313" key="2">
    <source>
        <dbReference type="Proteomes" id="UP000887013"/>
    </source>
</evidence>
<keyword evidence="2" id="KW-1185">Reference proteome</keyword>
<gene>
    <name evidence="1" type="ORF">NPIL_379511</name>
</gene>
<proteinExistence type="predicted"/>
<protein>
    <submittedName>
        <fullName evidence="1">Uncharacterized protein</fullName>
    </submittedName>
</protein>
<sequence length="161" mass="17570">GSWIQICHCWLKLFGGELEAGRSGQALLRNFKLETCLGCALRVCMPAICLPALLYASSCLYILQGAGVKGAGNQHNQDGKDVVCFRRRECSAGQQSWLCPGQVQNVCWWRSVLASVCLACHACSMPGGKTRAGSGRLQQTCSSRMRQQELCGSFSLIPRRL</sequence>
<reference evidence="1" key="1">
    <citation type="submission" date="2020-08" db="EMBL/GenBank/DDBJ databases">
        <title>Multicomponent nature underlies the extraordinary mechanical properties of spider dragline silk.</title>
        <authorList>
            <person name="Kono N."/>
            <person name="Nakamura H."/>
            <person name="Mori M."/>
            <person name="Yoshida Y."/>
            <person name="Ohtoshi R."/>
            <person name="Malay A.D."/>
            <person name="Moran D.A.P."/>
            <person name="Tomita M."/>
            <person name="Numata K."/>
            <person name="Arakawa K."/>
        </authorList>
    </citation>
    <scope>NUCLEOTIDE SEQUENCE</scope>
</reference>
<feature type="non-terminal residue" evidence="1">
    <location>
        <position position="1"/>
    </location>
</feature>
<name>A0A8X6MXQ8_NEPPI</name>
<dbReference type="Proteomes" id="UP000887013">
    <property type="component" value="Unassembled WGS sequence"/>
</dbReference>
<organism evidence="1 2">
    <name type="scientific">Nephila pilipes</name>
    <name type="common">Giant wood spider</name>
    <name type="synonym">Nephila maculata</name>
    <dbReference type="NCBI Taxonomy" id="299642"/>
    <lineage>
        <taxon>Eukaryota</taxon>
        <taxon>Metazoa</taxon>
        <taxon>Ecdysozoa</taxon>
        <taxon>Arthropoda</taxon>
        <taxon>Chelicerata</taxon>
        <taxon>Arachnida</taxon>
        <taxon>Araneae</taxon>
        <taxon>Araneomorphae</taxon>
        <taxon>Entelegynae</taxon>
        <taxon>Araneoidea</taxon>
        <taxon>Nephilidae</taxon>
        <taxon>Nephila</taxon>
    </lineage>
</organism>
<dbReference type="EMBL" id="BMAW01051887">
    <property type="protein sequence ID" value="GFS83073.1"/>
    <property type="molecule type" value="Genomic_DNA"/>
</dbReference>
<evidence type="ECO:0000313" key="1">
    <source>
        <dbReference type="EMBL" id="GFS83073.1"/>
    </source>
</evidence>